<organism evidence="3 4">
    <name type="scientific">Propionivibrio dicarboxylicus</name>
    <dbReference type="NCBI Taxonomy" id="83767"/>
    <lineage>
        <taxon>Bacteria</taxon>
        <taxon>Pseudomonadati</taxon>
        <taxon>Pseudomonadota</taxon>
        <taxon>Betaproteobacteria</taxon>
        <taxon>Rhodocyclales</taxon>
        <taxon>Rhodocyclaceae</taxon>
        <taxon>Propionivibrio</taxon>
    </lineage>
</organism>
<dbReference type="AlphaFoldDB" id="A0A1G8K282"/>
<feature type="chain" id="PRO_5011580525" evidence="2">
    <location>
        <begin position="24"/>
        <end position="321"/>
    </location>
</feature>
<keyword evidence="2" id="KW-0732">Signal</keyword>
<feature type="signal peptide" evidence="2">
    <location>
        <begin position="1"/>
        <end position="23"/>
    </location>
</feature>
<dbReference type="Gene3D" id="3.40.190.10">
    <property type="entry name" value="Periplasmic binding protein-like II"/>
    <property type="match status" value="1"/>
</dbReference>
<keyword evidence="3" id="KW-0675">Receptor</keyword>
<comment type="similarity">
    <text evidence="1">Belongs to the UPF0065 (bug) family.</text>
</comment>
<sequence length="321" mass="33793">MKRNLFGMAVGLVVAASLLSACSKDGADAKYPTKPISMIINFGSGGPTDLSARALAKAAEKHLGVPVVVVNKPGGNGVTGVSELKNAPKDGQTIGILSFASVAIIPNQIKAPYTPDDFEGIIAYGEYQYCIAVKGDSPYRTVADLSAAAKKKDGGFSFSASGYPQPFAMVKVGEKDGSKFRYVNFKSGMEAVMAVVGGHVDASVAIVSDVLPFLKSGEVRILASAGNSRMPQAPEVPTLKEQGYDVALVSWFGVGAPKGVAANQLEVLRSAFLKATDDPEYQNTMKTLSLPSMKTSGPEFMKTLTDGYKEIGVYFEQIGNK</sequence>
<dbReference type="InterPro" id="IPR042100">
    <property type="entry name" value="Bug_dom1"/>
</dbReference>
<evidence type="ECO:0000313" key="4">
    <source>
        <dbReference type="Proteomes" id="UP000198607"/>
    </source>
</evidence>
<name>A0A1G8K282_9RHOO</name>
<evidence type="ECO:0000256" key="1">
    <source>
        <dbReference type="ARBA" id="ARBA00006987"/>
    </source>
</evidence>
<gene>
    <name evidence="3" type="ORF">SAMN05660652_03326</name>
</gene>
<evidence type="ECO:0000256" key="2">
    <source>
        <dbReference type="SAM" id="SignalP"/>
    </source>
</evidence>
<protein>
    <submittedName>
        <fullName evidence="3">Tripartite-type tricarboxylate transporter, receptor component TctC</fullName>
    </submittedName>
</protein>
<dbReference type="CDD" id="cd07012">
    <property type="entry name" value="PBP2_Bug_TTT"/>
    <property type="match status" value="1"/>
</dbReference>
<reference evidence="3 4" key="1">
    <citation type="submission" date="2016-10" db="EMBL/GenBank/DDBJ databases">
        <authorList>
            <person name="de Groot N.N."/>
        </authorList>
    </citation>
    <scope>NUCLEOTIDE SEQUENCE [LARGE SCALE GENOMIC DNA]</scope>
    <source>
        <strain evidence="3 4">DSM 5885</strain>
    </source>
</reference>
<dbReference type="PIRSF" id="PIRSF017082">
    <property type="entry name" value="YflP"/>
    <property type="match status" value="1"/>
</dbReference>
<dbReference type="OrthoDB" id="8678477at2"/>
<dbReference type="EMBL" id="FNCY01000017">
    <property type="protein sequence ID" value="SDI37509.1"/>
    <property type="molecule type" value="Genomic_DNA"/>
</dbReference>
<dbReference type="PANTHER" id="PTHR42928:SF5">
    <property type="entry name" value="BLR1237 PROTEIN"/>
    <property type="match status" value="1"/>
</dbReference>
<dbReference type="InterPro" id="IPR005064">
    <property type="entry name" value="BUG"/>
</dbReference>
<keyword evidence="4" id="KW-1185">Reference proteome</keyword>
<dbReference type="Gene3D" id="3.40.190.150">
    <property type="entry name" value="Bordetella uptake gene, domain 1"/>
    <property type="match status" value="1"/>
</dbReference>
<accession>A0A1G8K282</accession>
<evidence type="ECO:0000313" key="3">
    <source>
        <dbReference type="EMBL" id="SDI37509.1"/>
    </source>
</evidence>
<dbReference type="Pfam" id="PF03401">
    <property type="entry name" value="TctC"/>
    <property type="match status" value="1"/>
</dbReference>
<dbReference type="PANTHER" id="PTHR42928">
    <property type="entry name" value="TRICARBOXYLATE-BINDING PROTEIN"/>
    <property type="match status" value="1"/>
</dbReference>
<dbReference type="Proteomes" id="UP000198607">
    <property type="component" value="Unassembled WGS sequence"/>
</dbReference>
<dbReference type="STRING" id="83767.SAMN05660652_03326"/>
<dbReference type="RefSeq" id="WP_091939199.1">
    <property type="nucleotide sequence ID" value="NZ_FNCY01000017.1"/>
</dbReference>
<dbReference type="PROSITE" id="PS51257">
    <property type="entry name" value="PROKAR_LIPOPROTEIN"/>
    <property type="match status" value="1"/>
</dbReference>
<dbReference type="SUPFAM" id="SSF53850">
    <property type="entry name" value="Periplasmic binding protein-like II"/>
    <property type="match status" value="1"/>
</dbReference>
<proteinExistence type="inferred from homology"/>